<accession>A0A0K0DBH6</accession>
<reference evidence="2" key="2">
    <citation type="submission" date="2017-02" db="UniProtKB">
        <authorList>
            <consortium name="WormBaseParasite"/>
        </authorList>
    </citation>
    <scope>IDENTIFICATION</scope>
</reference>
<evidence type="ECO:0000313" key="1">
    <source>
        <dbReference type="Proteomes" id="UP000035642"/>
    </source>
</evidence>
<dbReference type="AlphaFoldDB" id="A0A0K0DBH6"/>
<keyword evidence="1" id="KW-1185">Reference proteome</keyword>
<sequence>MLAARGVSLGLGKINLSEFGHLKNDRLRVSQLRRTEQAEKPPKITIRKKADAKIQSVPADVARLEDIQKTLIKWFFEYRNRQCTRESPVLQRYEDLIGLKCKKLMSERDGSAWNMGFLENIKKYSHKQK</sequence>
<proteinExistence type="predicted"/>
<protein>
    <submittedName>
        <fullName evidence="2">HTH CENPB-type domain-containing protein</fullName>
    </submittedName>
</protein>
<name>A0A0K0DBH6_ANGCA</name>
<dbReference type="WBParaSite" id="ACAC_0000778201-mRNA-1">
    <property type="protein sequence ID" value="ACAC_0000778201-mRNA-1"/>
    <property type="gene ID" value="ACAC_0000778201"/>
</dbReference>
<evidence type="ECO:0000313" key="2">
    <source>
        <dbReference type="WBParaSite" id="ACAC_0000778201-mRNA-1"/>
    </source>
</evidence>
<reference evidence="1" key="1">
    <citation type="submission" date="2012-09" db="EMBL/GenBank/DDBJ databases">
        <authorList>
            <person name="Martin A.A."/>
        </authorList>
    </citation>
    <scope>NUCLEOTIDE SEQUENCE</scope>
</reference>
<dbReference type="Proteomes" id="UP000035642">
    <property type="component" value="Unassembled WGS sequence"/>
</dbReference>
<organism evidence="1 2">
    <name type="scientific">Angiostrongylus cantonensis</name>
    <name type="common">Rat lungworm</name>
    <dbReference type="NCBI Taxonomy" id="6313"/>
    <lineage>
        <taxon>Eukaryota</taxon>
        <taxon>Metazoa</taxon>
        <taxon>Ecdysozoa</taxon>
        <taxon>Nematoda</taxon>
        <taxon>Chromadorea</taxon>
        <taxon>Rhabditida</taxon>
        <taxon>Rhabditina</taxon>
        <taxon>Rhabditomorpha</taxon>
        <taxon>Strongyloidea</taxon>
        <taxon>Metastrongylidae</taxon>
        <taxon>Angiostrongylus</taxon>
    </lineage>
</organism>